<proteinExistence type="predicted"/>
<reference evidence="1 2" key="1">
    <citation type="submission" date="2024-05" db="EMBL/GenBank/DDBJ databases">
        <title>Haplotype-resolved chromosome-level genome assembly of Huyou (Citrus changshanensis).</title>
        <authorList>
            <person name="Miao C."/>
            <person name="Chen W."/>
            <person name="Wu Y."/>
            <person name="Wang L."/>
            <person name="Zhao S."/>
            <person name="Grierson D."/>
            <person name="Xu C."/>
            <person name="Chen K."/>
        </authorList>
    </citation>
    <scope>NUCLEOTIDE SEQUENCE [LARGE SCALE GENOMIC DNA]</scope>
    <source>
        <strain evidence="1">01-14</strain>
        <tissue evidence="1">Leaf</tissue>
    </source>
</reference>
<gene>
    <name evidence="1" type="ORF">WN944_023615</name>
</gene>
<dbReference type="SUPFAM" id="SSF51735">
    <property type="entry name" value="NAD(P)-binding Rossmann-fold domains"/>
    <property type="match status" value="1"/>
</dbReference>
<comment type="caution">
    <text evidence="1">The sequence shown here is derived from an EMBL/GenBank/DDBJ whole genome shotgun (WGS) entry which is preliminary data.</text>
</comment>
<dbReference type="InterPro" id="IPR036291">
    <property type="entry name" value="NAD(P)-bd_dom_sf"/>
</dbReference>
<name>A0AAP0N0N6_9ROSI</name>
<dbReference type="AlphaFoldDB" id="A0AAP0N0N6"/>
<dbReference type="Gene3D" id="3.40.50.720">
    <property type="entry name" value="NAD(P)-binding Rossmann-like Domain"/>
    <property type="match status" value="1"/>
</dbReference>
<evidence type="ECO:0000313" key="1">
    <source>
        <dbReference type="EMBL" id="KAK9230643.1"/>
    </source>
</evidence>
<protein>
    <submittedName>
        <fullName evidence="1">Uncharacterized protein</fullName>
    </submittedName>
</protein>
<evidence type="ECO:0000313" key="2">
    <source>
        <dbReference type="Proteomes" id="UP001428341"/>
    </source>
</evidence>
<keyword evidence="2" id="KW-1185">Reference proteome</keyword>
<dbReference type="EMBL" id="JBCGBO010000001">
    <property type="protein sequence ID" value="KAK9230643.1"/>
    <property type="molecule type" value="Genomic_DNA"/>
</dbReference>
<dbReference type="Proteomes" id="UP001428341">
    <property type="component" value="Unassembled WGS sequence"/>
</dbReference>
<accession>A0AAP0N0N6</accession>
<sequence length="99" mass="10813">MNSLISGDDFESCQTNCVDFLVGPGKSPQHVGGLFWLLPLDLDLLLLAAVNTRIQVKAEGEVPFPPCTPEVNSLSKQHAMFENILRACMGLAPLNITRF</sequence>
<organism evidence="1 2">
    <name type="scientific">Citrus x changshan-huyou</name>
    <dbReference type="NCBI Taxonomy" id="2935761"/>
    <lineage>
        <taxon>Eukaryota</taxon>
        <taxon>Viridiplantae</taxon>
        <taxon>Streptophyta</taxon>
        <taxon>Embryophyta</taxon>
        <taxon>Tracheophyta</taxon>
        <taxon>Spermatophyta</taxon>
        <taxon>Magnoliopsida</taxon>
        <taxon>eudicotyledons</taxon>
        <taxon>Gunneridae</taxon>
        <taxon>Pentapetalae</taxon>
        <taxon>rosids</taxon>
        <taxon>malvids</taxon>
        <taxon>Sapindales</taxon>
        <taxon>Rutaceae</taxon>
        <taxon>Aurantioideae</taxon>
        <taxon>Citrus</taxon>
    </lineage>
</organism>